<evidence type="ECO:0000313" key="2">
    <source>
        <dbReference type="Proteomes" id="UP001163321"/>
    </source>
</evidence>
<organism evidence="1 2">
    <name type="scientific">Peronosclerospora sorghi</name>
    <dbReference type="NCBI Taxonomy" id="230839"/>
    <lineage>
        <taxon>Eukaryota</taxon>
        <taxon>Sar</taxon>
        <taxon>Stramenopiles</taxon>
        <taxon>Oomycota</taxon>
        <taxon>Peronosporomycetes</taxon>
        <taxon>Peronosporales</taxon>
        <taxon>Peronosporaceae</taxon>
        <taxon>Peronosclerospora</taxon>
    </lineage>
</organism>
<name>A0ACC0W8P1_9STRA</name>
<evidence type="ECO:0000313" key="1">
    <source>
        <dbReference type="EMBL" id="KAI9914473.1"/>
    </source>
</evidence>
<accession>A0ACC0W8P1</accession>
<proteinExistence type="predicted"/>
<protein>
    <submittedName>
        <fullName evidence="1">Uncharacterized protein</fullName>
    </submittedName>
</protein>
<keyword evidence="2" id="KW-1185">Reference proteome</keyword>
<dbReference type="EMBL" id="CM047582">
    <property type="protein sequence ID" value="KAI9914473.1"/>
    <property type="molecule type" value="Genomic_DNA"/>
</dbReference>
<reference evidence="1 2" key="1">
    <citation type="journal article" date="2022" name="bioRxiv">
        <title>The genome of the oomycete Peronosclerospora sorghi, a cosmopolitan pathogen of maize and sorghum, is inflated with dispersed pseudogenes.</title>
        <authorList>
            <person name="Fletcher K."/>
            <person name="Martin F."/>
            <person name="Isakeit T."/>
            <person name="Cavanaugh K."/>
            <person name="Magill C."/>
            <person name="Michelmore R."/>
        </authorList>
    </citation>
    <scope>NUCLEOTIDE SEQUENCE [LARGE SCALE GENOMIC DNA]</scope>
    <source>
        <strain evidence="1">P6</strain>
    </source>
</reference>
<sequence length="629" mass="70202">MGSKHSRLASPKASSDTGSTSVSGSSTNWHADELSAEARAEFTVRDIHCPDNTRHAQELLTTDPDRFCKYRNYFKNHHMSLAREVGGKTSKSKVELLHWVEAAVGPLEDGAKWTKDEILEIAMVSAALTEYTESALSKMYDRGELDALPNVPLHTHSLRMPAKQQACRDSSDAVNKDKLEAAHYIGLEVMLRLNERLPVAQRMGEELREILNHPSNLRLMLATSNQTLHKKVDTMLINAIPLPIMAESTVLDCTQQERKISTREYDRLVQIAKHAQDEWFQDAMIAANGYYLYASLRQQFILLTISGRPKLWDLEKDKPELRESSRPRIRSASPVPQRPRTPPSPSKKKSPERRMQNPLSSSPCSSLHEKHASPFSRLAAKLFRSRRQKMKQAQATQPKTTGESHREPPIQAGPTIQVKKKKKRPVTKTKTTIQGGNTNRSKPDAKRKPRPSTAVKKRTGKQSTLHLSQDVSSEANSSSEDSDYIDEDGSAVNRSKPTAKRKPRSSTAAKKRSGKQSTLHSSQDFSEANSSSEDSDYINEDGGEVNRSKPTAKRKPRSGTAVKKRSGKQSTLHSSQDVSSEANSSLEDSDYTVEDGGEAKSDRRVYHVGPRGGRYFINARGKKVYDKTA</sequence>
<gene>
    <name evidence="1" type="ORF">PsorP6_007391</name>
</gene>
<dbReference type="Proteomes" id="UP001163321">
    <property type="component" value="Chromosome 3"/>
</dbReference>
<comment type="caution">
    <text evidence="1">The sequence shown here is derived from an EMBL/GenBank/DDBJ whole genome shotgun (WGS) entry which is preliminary data.</text>
</comment>